<dbReference type="RefSeq" id="WP_089661279.1">
    <property type="nucleotide sequence ID" value="NZ_LT629745.1"/>
</dbReference>
<feature type="transmembrane region" description="Helical" evidence="2">
    <location>
        <begin position="12"/>
        <end position="32"/>
    </location>
</feature>
<feature type="region of interest" description="Disordered" evidence="1">
    <location>
        <begin position="134"/>
        <end position="160"/>
    </location>
</feature>
<dbReference type="EMBL" id="LT629745">
    <property type="protein sequence ID" value="SDR71349.1"/>
    <property type="molecule type" value="Genomic_DNA"/>
</dbReference>
<feature type="transmembrane region" description="Helical" evidence="2">
    <location>
        <begin position="73"/>
        <end position="94"/>
    </location>
</feature>
<feature type="compositionally biased region" description="Polar residues" evidence="1">
    <location>
        <begin position="135"/>
        <end position="148"/>
    </location>
</feature>
<name>A0A1H1LBU5_9FLAO</name>
<proteinExistence type="predicted"/>
<keyword evidence="2" id="KW-0472">Membrane</keyword>
<evidence type="ECO:0000313" key="3">
    <source>
        <dbReference type="EMBL" id="SDR71349.1"/>
    </source>
</evidence>
<evidence type="ECO:0000256" key="2">
    <source>
        <dbReference type="SAM" id="Phobius"/>
    </source>
</evidence>
<dbReference type="Proteomes" id="UP000198858">
    <property type="component" value="Chromosome I"/>
</dbReference>
<protein>
    <submittedName>
        <fullName evidence="3">Uncharacterized protein</fullName>
    </submittedName>
</protein>
<reference evidence="3 4" key="1">
    <citation type="submission" date="2016-10" db="EMBL/GenBank/DDBJ databases">
        <authorList>
            <person name="Varghese N."/>
            <person name="Submissions S."/>
        </authorList>
    </citation>
    <scope>NUCLEOTIDE SEQUENCE [LARGE SCALE GENOMIC DNA]</scope>
    <source>
        <strain evidence="3 4">Mar_2010_102</strain>
    </source>
</reference>
<keyword evidence="2" id="KW-0812">Transmembrane</keyword>
<feature type="compositionally biased region" description="Basic and acidic residues" evidence="1">
    <location>
        <begin position="149"/>
        <end position="158"/>
    </location>
</feature>
<dbReference type="STRING" id="1250231.SAMN04488552_0656"/>
<accession>A0A1H1LBU5</accession>
<keyword evidence="4" id="KW-1185">Reference proteome</keyword>
<sequence length="311" mass="37378">MWNKIEFSDLYKFITSIGLLFIASAFIIPWLFLNQISGLQLSQEDYNVLTRKSKELFNNQIDISLWIVNNVKYIFWILISIGIICICLGLYFWIKKQKIKDQIEIYNRDKLKLEALNPEATDVKREKDIKEEFEISNTPSNTTNNEQLNQEKPREKPTVENLNKLKQNLENVENRFFEKITDYNPFNYQAQSNVRIDNFIIDIILKSNIRNRYKDIYIEIKFFQKNLNFELFKKSFGQTVRLRNHIYHKTNEVPKFHLFVVYRNDIGTSEEISRFKKTANEYLQQFRDINVDVKLLSEEEFNNFNVKKIFD</sequence>
<gene>
    <name evidence="3" type="ORF">SAMN04488552_0656</name>
</gene>
<dbReference type="AlphaFoldDB" id="A0A1H1LBU5"/>
<evidence type="ECO:0000256" key="1">
    <source>
        <dbReference type="SAM" id="MobiDB-lite"/>
    </source>
</evidence>
<organism evidence="3 4">
    <name type="scientific">Christiangramia echinicola</name>
    <dbReference type="NCBI Taxonomy" id="279359"/>
    <lineage>
        <taxon>Bacteria</taxon>
        <taxon>Pseudomonadati</taxon>
        <taxon>Bacteroidota</taxon>
        <taxon>Flavobacteriia</taxon>
        <taxon>Flavobacteriales</taxon>
        <taxon>Flavobacteriaceae</taxon>
        <taxon>Christiangramia</taxon>
    </lineage>
</organism>
<keyword evidence="2" id="KW-1133">Transmembrane helix</keyword>
<evidence type="ECO:0000313" key="4">
    <source>
        <dbReference type="Proteomes" id="UP000198858"/>
    </source>
</evidence>